<organism evidence="2 3">
    <name type="scientific">Donghicola eburneus</name>
    <dbReference type="NCBI Taxonomy" id="393278"/>
    <lineage>
        <taxon>Bacteria</taxon>
        <taxon>Pseudomonadati</taxon>
        <taxon>Pseudomonadota</taxon>
        <taxon>Alphaproteobacteria</taxon>
        <taxon>Rhodobacterales</taxon>
        <taxon>Roseobacteraceae</taxon>
        <taxon>Donghicola</taxon>
    </lineage>
</organism>
<dbReference type="AlphaFoldDB" id="A0A1M4N817"/>
<dbReference type="InterPro" id="IPR010642">
    <property type="entry name" value="Invasion_prot_B"/>
</dbReference>
<dbReference type="Pfam" id="PF06776">
    <property type="entry name" value="IalB"/>
    <property type="match status" value="1"/>
</dbReference>
<evidence type="ECO:0000313" key="3">
    <source>
        <dbReference type="Proteomes" id="UP000184085"/>
    </source>
</evidence>
<dbReference type="RefSeq" id="WP_072708793.1">
    <property type="nucleotide sequence ID" value="NZ_FMJB01000064.1"/>
</dbReference>
<accession>A0A1M4N817</accession>
<feature type="signal peptide" evidence="1">
    <location>
        <begin position="1"/>
        <end position="23"/>
    </location>
</feature>
<feature type="chain" id="PRO_5009906819" description="Secreted protein" evidence="1">
    <location>
        <begin position="24"/>
        <end position="176"/>
    </location>
</feature>
<protein>
    <recommendedName>
        <fullName evidence="4">Secreted protein</fullName>
    </recommendedName>
</protein>
<keyword evidence="3" id="KW-1185">Reference proteome</keyword>
<evidence type="ECO:0008006" key="4">
    <source>
        <dbReference type="Google" id="ProtNLM"/>
    </source>
</evidence>
<proteinExistence type="predicted"/>
<reference evidence="3" key="1">
    <citation type="submission" date="2016-09" db="EMBL/GenBank/DDBJ databases">
        <authorList>
            <person name="Wibberg D."/>
        </authorList>
    </citation>
    <scope>NUCLEOTIDE SEQUENCE [LARGE SCALE GENOMIC DNA]</scope>
</reference>
<name>A0A1M4N817_9RHOB</name>
<sequence length="176" mass="18882">MKSLFARGVVGALFAVCAAGATAQQVSNNQVAAKEDWYVYTGENPTECWAVSIPKSIVNTRDGREVNATRGEIQLMVFFRPAQSVSQQVAFSGGYPFRDGSTVTVDIGGTKFEMFTQGEWAWLPNQSEDDKIVNAMKRGATATVVGVSSRGTTTTDTFSLTGFTAAVEDAATRCNQ</sequence>
<dbReference type="Gene3D" id="2.60.40.1880">
    <property type="entry name" value="Invasion associated locus B (IalB) protein"/>
    <property type="match status" value="1"/>
</dbReference>
<gene>
    <name evidence="2" type="ORF">KARMA_3554</name>
</gene>
<dbReference type="InterPro" id="IPR038696">
    <property type="entry name" value="IalB_sf"/>
</dbReference>
<keyword evidence="1" id="KW-0732">Signal</keyword>
<dbReference type="Proteomes" id="UP000184085">
    <property type="component" value="Unassembled WGS sequence"/>
</dbReference>
<evidence type="ECO:0000256" key="1">
    <source>
        <dbReference type="SAM" id="SignalP"/>
    </source>
</evidence>
<evidence type="ECO:0000313" key="2">
    <source>
        <dbReference type="EMBL" id="SCM69316.1"/>
    </source>
</evidence>
<dbReference type="EMBL" id="FMJB01000064">
    <property type="protein sequence ID" value="SCM69316.1"/>
    <property type="molecule type" value="Genomic_DNA"/>
</dbReference>